<dbReference type="Gene3D" id="3.40.640.10">
    <property type="entry name" value="Type I PLP-dependent aspartate aminotransferase-like (Major domain)"/>
    <property type="match status" value="1"/>
</dbReference>
<dbReference type="GO" id="GO:0016830">
    <property type="term" value="F:carbon-carbon lyase activity"/>
    <property type="evidence" value="ECO:0007669"/>
    <property type="project" value="InterPro"/>
</dbReference>
<evidence type="ECO:0000256" key="1">
    <source>
        <dbReference type="ARBA" id="ARBA00001933"/>
    </source>
</evidence>
<reference evidence="8 9" key="1">
    <citation type="submission" date="2018-08" db="EMBL/GenBank/DDBJ databases">
        <title>Genome sequence of Methylocystis hirsuta CSC1, a methanotroph able to accumulate PHAs.</title>
        <authorList>
            <person name="Bordel S."/>
            <person name="Rodriguez E."/>
            <person name="Gancedo J."/>
            <person name="Munoz R."/>
        </authorList>
    </citation>
    <scope>NUCLEOTIDE SEQUENCE [LARGE SCALE GENOMIC DNA]</scope>
    <source>
        <strain evidence="8 9">CSC1</strain>
    </source>
</reference>
<dbReference type="PIRSF" id="PIRSF001386">
    <property type="entry name" value="Trpase"/>
    <property type="match status" value="1"/>
</dbReference>
<dbReference type="EMBL" id="QWDD01000001">
    <property type="protein sequence ID" value="RNJ51562.1"/>
    <property type="molecule type" value="Genomic_DNA"/>
</dbReference>
<comment type="similarity">
    <text evidence="2">Belongs to the beta-eliminating lyase family.</text>
</comment>
<dbReference type="OrthoDB" id="9764079at2"/>
<comment type="cofactor">
    <cofactor evidence="1 6">
        <name>pyridoxal 5'-phosphate</name>
        <dbReference type="ChEBI" id="CHEBI:597326"/>
    </cofactor>
</comment>
<organism evidence="8 9">
    <name type="scientific">Methylocystis hirsuta</name>
    <dbReference type="NCBI Taxonomy" id="369798"/>
    <lineage>
        <taxon>Bacteria</taxon>
        <taxon>Pseudomonadati</taxon>
        <taxon>Pseudomonadota</taxon>
        <taxon>Alphaproteobacteria</taxon>
        <taxon>Hyphomicrobiales</taxon>
        <taxon>Methylocystaceae</taxon>
        <taxon>Methylocystis</taxon>
    </lineage>
</organism>
<name>A0A3M9XUU7_9HYPH</name>
<feature type="modified residue" description="N6-(pyridoxal phosphate)lysine" evidence="6">
    <location>
        <position position="257"/>
    </location>
</feature>
<dbReference type="InterPro" id="IPR015422">
    <property type="entry name" value="PyrdxlP-dep_Trfase_small"/>
</dbReference>
<dbReference type="Pfam" id="PF01212">
    <property type="entry name" value="Beta_elim_lyase"/>
    <property type="match status" value="1"/>
</dbReference>
<evidence type="ECO:0000256" key="5">
    <source>
        <dbReference type="ARBA" id="ARBA00023239"/>
    </source>
</evidence>
<evidence type="ECO:0000256" key="4">
    <source>
        <dbReference type="ARBA" id="ARBA00022898"/>
    </source>
</evidence>
<keyword evidence="4 6" id="KW-0663">Pyridoxal phosphate</keyword>
<evidence type="ECO:0000256" key="6">
    <source>
        <dbReference type="PIRSR" id="PIRSR611166-50"/>
    </source>
</evidence>
<proteinExistence type="inferred from homology"/>
<comment type="subunit">
    <text evidence="3">Homotetramer.</text>
</comment>
<dbReference type="PANTHER" id="PTHR32325:SF4">
    <property type="entry name" value="TRYPTOPHANASE"/>
    <property type="match status" value="1"/>
</dbReference>
<dbReference type="NCBIfam" id="NF009709">
    <property type="entry name" value="PRK13238.1"/>
    <property type="match status" value="1"/>
</dbReference>
<evidence type="ECO:0000313" key="8">
    <source>
        <dbReference type="EMBL" id="RNJ51562.1"/>
    </source>
</evidence>
<dbReference type="InterPro" id="IPR015421">
    <property type="entry name" value="PyrdxlP-dep_Trfase_major"/>
</dbReference>
<dbReference type="InterPro" id="IPR015424">
    <property type="entry name" value="PyrdxlP-dep_Trfase"/>
</dbReference>
<dbReference type="Proteomes" id="UP000268623">
    <property type="component" value="Unassembled WGS sequence"/>
</dbReference>
<evidence type="ECO:0000313" key="9">
    <source>
        <dbReference type="Proteomes" id="UP000268623"/>
    </source>
</evidence>
<dbReference type="InterPro" id="IPR001597">
    <property type="entry name" value="ArAA_b-elim_lyase/Thr_aldolase"/>
</dbReference>
<feature type="domain" description="Aromatic amino acid beta-eliminating lyase/threonine aldolase" evidence="7">
    <location>
        <begin position="46"/>
        <end position="421"/>
    </location>
</feature>
<keyword evidence="5" id="KW-0456">Lyase</keyword>
<evidence type="ECO:0000256" key="3">
    <source>
        <dbReference type="ARBA" id="ARBA00011881"/>
    </source>
</evidence>
<sequence>MRTIIEPFRIKMTEALPITTRSEREVLLARAFNNVFLLDADHVTIDLLTDSGTGAMSDRQWAALMLGDESYAGSRSWRRFEQTVREITGFKHIFPTHQGRAAERILAATRLKKGNVVPNNGHFDTTRANIEYVGAIATDLPSTEARDLHSEKRFKGNMDLDGLARAIGVEGAANIPFCMITVTNNTGGGQPVSMENIRRVKELLKIYNIPLMIDACRFAENAFFIKECEQGFADRSLLEIAREMFSLADGATMSAKKDGLANIGGFLACNNDSWADDFRNLLILTEGFPTYGGLAGRDLEAISVGLMEALEIDYQRYRHATVEYLASALIARGIPIVRPAGGHAIFIDAAAFCPHLRASDYPGIGLVNALYLEGGVRAVELGSVMFGKPAPEGGEEIATPHELVRLAFPRRVYTQSHFDYLIEVLDVVWRERASIEAYRITEQAPFLRHFTAHYERADV</sequence>
<accession>A0A3M9XUU7</accession>
<dbReference type="PANTHER" id="PTHR32325">
    <property type="entry name" value="BETA-ELIMINATING LYASE-LIKE PROTEIN-RELATED"/>
    <property type="match status" value="1"/>
</dbReference>
<protein>
    <submittedName>
        <fullName evidence="8">Tryptophanase</fullName>
    </submittedName>
</protein>
<dbReference type="InterPro" id="IPR011166">
    <property type="entry name" value="Beta-eliminating_lyase"/>
</dbReference>
<gene>
    <name evidence="8" type="ORF">D1O30_05305</name>
</gene>
<keyword evidence="9" id="KW-1185">Reference proteome</keyword>
<dbReference type="Gene3D" id="3.90.1150.10">
    <property type="entry name" value="Aspartate Aminotransferase, domain 1"/>
    <property type="match status" value="1"/>
</dbReference>
<dbReference type="SUPFAM" id="SSF53383">
    <property type="entry name" value="PLP-dependent transferases"/>
    <property type="match status" value="1"/>
</dbReference>
<evidence type="ECO:0000256" key="2">
    <source>
        <dbReference type="ARBA" id="ARBA00009721"/>
    </source>
</evidence>
<evidence type="ECO:0000259" key="7">
    <source>
        <dbReference type="Pfam" id="PF01212"/>
    </source>
</evidence>
<comment type="caution">
    <text evidence="8">The sequence shown here is derived from an EMBL/GenBank/DDBJ whole genome shotgun (WGS) entry which is preliminary data.</text>
</comment>
<dbReference type="RefSeq" id="WP_123177419.1">
    <property type="nucleotide sequence ID" value="NZ_QWDD01000001.1"/>
</dbReference>
<dbReference type="AlphaFoldDB" id="A0A3M9XUU7"/>
<dbReference type="GO" id="GO:0009072">
    <property type="term" value="P:aromatic amino acid metabolic process"/>
    <property type="evidence" value="ECO:0007669"/>
    <property type="project" value="InterPro"/>
</dbReference>